<dbReference type="InterPro" id="IPR036514">
    <property type="entry name" value="SGNH_hydro_sf"/>
</dbReference>
<dbReference type="AlphaFoldDB" id="A0A1J4KQG5"/>
<dbReference type="PANTHER" id="PTHR30383:SF5">
    <property type="entry name" value="SGNH HYDROLASE-TYPE ESTERASE DOMAIN-CONTAINING PROTEIN"/>
    <property type="match status" value="1"/>
</dbReference>
<dbReference type="GeneID" id="94833630"/>
<feature type="domain" description="SGNH hydrolase-type esterase N-terminal" evidence="3">
    <location>
        <begin position="41"/>
        <end position="186"/>
    </location>
</feature>
<dbReference type="Pfam" id="PF14606">
    <property type="entry name" value="Lipase_GDSL_3"/>
    <property type="match status" value="1"/>
</dbReference>
<dbReference type="InterPro" id="IPR032740">
    <property type="entry name" value="GxDLY"/>
</dbReference>
<accession>A0A1J4KQG5</accession>
<evidence type="ECO:0000259" key="3">
    <source>
        <dbReference type="Pfam" id="PF14607"/>
    </source>
</evidence>
<evidence type="ECO:0000313" key="4">
    <source>
        <dbReference type="EMBL" id="OHT13483.1"/>
    </source>
</evidence>
<protein>
    <submittedName>
        <fullName evidence="4">Acetylhydrolase</fullName>
    </submittedName>
</protein>
<comment type="caution">
    <text evidence="4">The sequence shown here is derived from an EMBL/GenBank/DDBJ whole genome shotgun (WGS) entry which is preliminary data.</text>
</comment>
<evidence type="ECO:0000259" key="2">
    <source>
        <dbReference type="Pfam" id="PF14606"/>
    </source>
</evidence>
<feature type="domain" description="SGNH hydrolase-type esterase" evidence="2">
    <location>
        <begin position="194"/>
        <end position="374"/>
    </location>
</feature>
<dbReference type="GO" id="GO:0004622">
    <property type="term" value="F:phosphatidylcholine lysophospholipase activity"/>
    <property type="evidence" value="ECO:0007669"/>
    <property type="project" value="TreeGrafter"/>
</dbReference>
<dbReference type="Pfam" id="PF14607">
    <property type="entry name" value="GxDLY"/>
    <property type="match status" value="1"/>
</dbReference>
<sequence length="590" mass="67235">MKNNLVFLLKGKNLASKNTEKVFPLRRKKMILFLLLNIIVWHNFEDPNEQYPIQNQGFKDEIGKTFQRLPDRAKGIVSDRIFELSQHSAGLAVYFYTDSKSIVIKYTCTDAISFDHMASTGKSGIDLYAIDKDGKMHFLTGSYAIGGSSTYTYSGLSGNLYRYKLYLPNYNRVTSLEIGVNAGKTFFFDDVSQEKPIAVYGTSIAQGACPNRPGNSWVNIVNRETSWPVINFGFQGNGFLDKEVIDFIIENDAKLFVLDCLPNLVDRTEEVTKNLIIDAVKQIRGKYPKTPILLVEHSGFSNMQFNNNQAQQIYNMNNASQKAFDFLQKSGYKDELYYLSKEEMNVEGDNIVDTVHPMDDGNYLIARAYIKKLREIFKAPIGSEPTQIPLTQLYNTEFIQRHEAILNWTHSVKPKNILIGDSIFNWWGGNPPCAKKNGEESYNKFIEPLGFLNLGIANDRIENVLYRIYHEEIDDYELERIIILIGYNNLGIHTDDQILKGYKFLLDQIRKRQPTAQIKIIGMLPRSGKEERIRGINVKLEKLVTESGNTFCDVTHHLVDDAGKVIEKYFVDGLHPNNDGYSLIAPDLVA</sequence>
<dbReference type="PANTHER" id="PTHR30383">
    <property type="entry name" value="THIOESTERASE 1/PROTEASE 1/LYSOPHOSPHOLIPASE L1"/>
    <property type="match status" value="1"/>
</dbReference>
<evidence type="ECO:0000259" key="1">
    <source>
        <dbReference type="Pfam" id="PF13472"/>
    </source>
</evidence>
<dbReference type="OrthoDB" id="505607at2759"/>
<dbReference type="InterPro" id="IPR013830">
    <property type="entry name" value="SGNH_hydro"/>
</dbReference>
<evidence type="ECO:0000313" key="5">
    <source>
        <dbReference type="Proteomes" id="UP000179807"/>
    </source>
</evidence>
<dbReference type="InterPro" id="IPR051532">
    <property type="entry name" value="Ester_Hydrolysis_Enzymes"/>
</dbReference>
<gene>
    <name evidence="4" type="ORF">TRFO_16353</name>
</gene>
<reference evidence="4" key="1">
    <citation type="submission" date="2016-10" db="EMBL/GenBank/DDBJ databases">
        <authorList>
            <person name="Benchimol M."/>
            <person name="Almeida L.G."/>
            <person name="Vasconcelos A.T."/>
            <person name="Perreira-Neves A."/>
            <person name="Rosa I.A."/>
            <person name="Tasca T."/>
            <person name="Bogo M.R."/>
            <person name="de Souza W."/>
        </authorList>
    </citation>
    <scope>NUCLEOTIDE SEQUENCE [LARGE SCALE GENOMIC DNA]</scope>
    <source>
        <strain evidence="4">K</strain>
    </source>
</reference>
<dbReference type="SUPFAM" id="SSF52266">
    <property type="entry name" value="SGNH hydrolase"/>
    <property type="match status" value="2"/>
</dbReference>
<dbReference type="VEuPathDB" id="TrichDB:TRFO_16353"/>
<dbReference type="Gene3D" id="3.40.50.1110">
    <property type="entry name" value="SGNH hydrolase"/>
    <property type="match status" value="2"/>
</dbReference>
<keyword evidence="5" id="KW-1185">Reference proteome</keyword>
<dbReference type="Proteomes" id="UP000179807">
    <property type="component" value="Unassembled WGS sequence"/>
</dbReference>
<proteinExistence type="predicted"/>
<feature type="domain" description="SGNH hydrolase-type esterase" evidence="1">
    <location>
        <begin position="418"/>
        <end position="582"/>
    </location>
</feature>
<dbReference type="EMBL" id="MLAK01000519">
    <property type="protein sequence ID" value="OHT13483.1"/>
    <property type="molecule type" value="Genomic_DNA"/>
</dbReference>
<dbReference type="Pfam" id="PF13472">
    <property type="entry name" value="Lipase_GDSL_2"/>
    <property type="match status" value="1"/>
</dbReference>
<dbReference type="RefSeq" id="XP_068366619.1">
    <property type="nucleotide sequence ID" value="XM_068498926.1"/>
</dbReference>
<organism evidence="4 5">
    <name type="scientific">Tritrichomonas foetus</name>
    <dbReference type="NCBI Taxonomy" id="1144522"/>
    <lineage>
        <taxon>Eukaryota</taxon>
        <taxon>Metamonada</taxon>
        <taxon>Parabasalia</taxon>
        <taxon>Tritrichomonadida</taxon>
        <taxon>Tritrichomonadidae</taxon>
        <taxon>Tritrichomonas</taxon>
    </lineage>
</organism>
<dbReference type="Gene3D" id="2.60.120.260">
    <property type="entry name" value="Galactose-binding domain-like"/>
    <property type="match status" value="1"/>
</dbReference>
<name>A0A1J4KQG5_9EUKA</name>